<reference evidence="6" key="1">
    <citation type="submission" date="2016-11" db="EMBL/GenBank/DDBJ databases">
        <authorList>
            <person name="Varghese N."/>
            <person name="Submissions S."/>
        </authorList>
    </citation>
    <scope>NUCLEOTIDE SEQUENCE [LARGE SCALE GENOMIC DNA]</scope>
    <source>
        <strain evidence="6">DSM 29326</strain>
    </source>
</reference>
<dbReference type="GO" id="GO:0042597">
    <property type="term" value="C:periplasmic space"/>
    <property type="evidence" value="ECO:0007669"/>
    <property type="project" value="UniProtKB-SubCell"/>
</dbReference>
<dbReference type="InterPro" id="IPR038404">
    <property type="entry name" value="TRAP_DctP_sf"/>
</dbReference>
<keyword evidence="2 4" id="KW-0732">Signal</keyword>
<organism evidence="5 6">
    <name type="scientific">Loktanella atrilutea</name>
    <dbReference type="NCBI Taxonomy" id="366533"/>
    <lineage>
        <taxon>Bacteria</taxon>
        <taxon>Pseudomonadati</taxon>
        <taxon>Pseudomonadota</taxon>
        <taxon>Alphaproteobacteria</taxon>
        <taxon>Rhodobacterales</taxon>
        <taxon>Roseobacteraceae</taxon>
        <taxon>Loktanella</taxon>
    </lineage>
</organism>
<accession>A0A1M4X102</accession>
<gene>
    <name evidence="5" type="ORF">SAMN05444339_102305</name>
</gene>
<keyword evidence="6" id="KW-1185">Reference proteome</keyword>
<dbReference type="InterPro" id="IPR018389">
    <property type="entry name" value="DctP_fam"/>
</dbReference>
<proteinExistence type="predicted"/>
<dbReference type="OrthoDB" id="7822595at2"/>
<dbReference type="Gene3D" id="3.40.190.170">
    <property type="entry name" value="Bacterial extracellular solute-binding protein, family 7"/>
    <property type="match status" value="1"/>
</dbReference>
<evidence type="ECO:0000313" key="6">
    <source>
        <dbReference type="Proteomes" id="UP000183987"/>
    </source>
</evidence>
<dbReference type="AlphaFoldDB" id="A0A1M4X102"/>
<name>A0A1M4X102_LOKAT</name>
<evidence type="ECO:0000256" key="4">
    <source>
        <dbReference type="SAM" id="SignalP"/>
    </source>
</evidence>
<sequence length="348" mass="37569">MRTNRRTLLGAAGAMALLALTATGARAQEVTLKLHQMLPAQASVPKLILDVWADKVEADSGGRIKIDRYPSMQLGGSPPELIDQVVDGVADIVWTVVGYTPGRFPSTEVFELPFFVSDPKAAAYAFWKMYEKDMKDGEFKDVHMLGTWVHGPGLFHTKDPVETPEDLQGMKIRGGSRLVNQMLEAVGATPVGMPVPAVSEALSKGVIDGTTLPWEVTSALKVAELVHNHTDFEGNGLYTLAFVLAMNPASYDALPDDLKAVIDADSGLDFSILAAEVNLAADGPARQIAEDMGNEFITIDAATVESDWMPLVEPIYANWAADMDAKGYDGQALIDEARALMDEYKASN</sequence>
<evidence type="ECO:0000256" key="2">
    <source>
        <dbReference type="ARBA" id="ARBA00022729"/>
    </source>
</evidence>
<evidence type="ECO:0000256" key="3">
    <source>
        <dbReference type="ARBA" id="ARBA00022764"/>
    </source>
</evidence>
<dbReference type="EMBL" id="FQUE01000002">
    <property type="protein sequence ID" value="SHE87130.1"/>
    <property type="molecule type" value="Genomic_DNA"/>
</dbReference>
<dbReference type="RefSeq" id="WP_072856438.1">
    <property type="nucleotide sequence ID" value="NZ_FQUE01000002.1"/>
</dbReference>
<evidence type="ECO:0000313" key="5">
    <source>
        <dbReference type="EMBL" id="SHE87130.1"/>
    </source>
</evidence>
<keyword evidence="3" id="KW-0574">Periplasm</keyword>
<feature type="signal peptide" evidence="4">
    <location>
        <begin position="1"/>
        <end position="27"/>
    </location>
</feature>
<dbReference type="PROSITE" id="PS51318">
    <property type="entry name" value="TAT"/>
    <property type="match status" value="1"/>
</dbReference>
<protein>
    <submittedName>
        <fullName evidence="5">TRAP-type C4-dicarboxylate transport system, substrate-binding protein</fullName>
    </submittedName>
</protein>
<feature type="chain" id="PRO_5013245707" evidence="4">
    <location>
        <begin position="28"/>
        <end position="348"/>
    </location>
</feature>
<evidence type="ECO:0000256" key="1">
    <source>
        <dbReference type="ARBA" id="ARBA00004418"/>
    </source>
</evidence>
<comment type="subcellular location">
    <subcellularLocation>
        <location evidence="1">Periplasm</location>
    </subcellularLocation>
</comment>
<dbReference type="CDD" id="cd13665">
    <property type="entry name" value="PBP2_TRAP_Dctp3_4"/>
    <property type="match status" value="1"/>
</dbReference>
<dbReference type="InterPro" id="IPR006311">
    <property type="entry name" value="TAT_signal"/>
</dbReference>
<dbReference type="Pfam" id="PF03480">
    <property type="entry name" value="DctP"/>
    <property type="match status" value="1"/>
</dbReference>
<dbReference type="Proteomes" id="UP000183987">
    <property type="component" value="Unassembled WGS sequence"/>
</dbReference>
<dbReference type="PANTHER" id="PTHR33376:SF15">
    <property type="entry name" value="BLL6794 PROTEIN"/>
    <property type="match status" value="1"/>
</dbReference>
<dbReference type="GO" id="GO:0055085">
    <property type="term" value="P:transmembrane transport"/>
    <property type="evidence" value="ECO:0007669"/>
    <property type="project" value="InterPro"/>
</dbReference>
<dbReference type="NCBIfam" id="NF037995">
    <property type="entry name" value="TRAP_S1"/>
    <property type="match status" value="1"/>
</dbReference>
<dbReference type="STRING" id="366533.SAMN05444339_102305"/>
<dbReference type="PANTHER" id="PTHR33376">
    <property type="match status" value="1"/>
</dbReference>